<organism evidence="2 3">
    <name type="scientific">Sulfitobacter albidus</name>
    <dbReference type="NCBI Taxonomy" id="2829501"/>
    <lineage>
        <taxon>Bacteria</taxon>
        <taxon>Pseudomonadati</taxon>
        <taxon>Pseudomonadota</taxon>
        <taxon>Alphaproteobacteria</taxon>
        <taxon>Rhodobacterales</taxon>
        <taxon>Roseobacteraceae</taxon>
        <taxon>Sulfitobacter</taxon>
    </lineage>
</organism>
<reference evidence="2" key="1">
    <citation type="submission" date="2021-04" db="EMBL/GenBank/DDBJ databases">
        <title>Complete genome sequence for Sulfitobacter sp. strain JK7-1.</title>
        <authorList>
            <person name="Park S.-J."/>
        </authorList>
    </citation>
    <scope>NUCLEOTIDE SEQUENCE</scope>
    <source>
        <strain evidence="2">JK7-1</strain>
    </source>
</reference>
<evidence type="ECO:0008006" key="4">
    <source>
        <dbReference type="Google" id="ProtNLM"/>
    </source>
</evidence>
<feature type="chain" id="PRO_5037331163" description="DUF2147 domain-containing protein" evidence="1">
    <location>
        <begin position="21"/>
        <end position="140"/>
    </location>
</feature>
<dbReference type="AlphaFoldDB" id="A0A975JCE1"/>
<sequence>MKALVAGLLAATILAGPAQAQSASKAARYLMAQEIKQGCAGGGKFTAADAVERDLDGDGRKDLLLSHDQLRCRGEQPISKRCGMQVCTVKIFLRRGDLLQPVADFLGGGVTVGPTNVPVISGYAHGGDPWAIRWNGRAFR</sequence>
<dbReference type="Proteomes" id="UP000683291">
    <property type="component" value="Chromosome 1"/>
</dbReference>
<accession>A0A975JCE1</accession>
<evidence type="ECO:0000256" key="1">
    <source>
        <dbReference type="SAM" id="SignalP"/>
    </source>
</evidence>
<evidence type="ECO:0000313" key="3">
    <source>
        <dbReference type="Proteomes" id="UP000683291"/>
    </source>
</evidence>
<dbReference type="RefSeq" id="WP_212704052.1">
    <property type="nucleotide sequence ID" value="NZ_CP073581.1"/>
</dbReference>
<name>A0A975JCE1_9RHOB</name>
<protein>
    <recommendedName>
        <fullName evidence="4">DUF2147 domain-containing protein</fullName>
    </recommendedName>
</protein>
<proteinExistence type="predicted"/>
<gene>
    <name evidence="2" type="ORF">KDD17_13025</name>
</gene>
<keyword evidence="1" id="KW-0732">Signal</keyword>
<feature type="signal peptide" evidence="1">
    <location>
        <begin position="1"/>
        <end position="20"/>
    </location>
</feature>
<dbReference type="KEGG" id="sual:KDD17_13025"/>
<keyword evidence="3" id="KW-1185">Reference proteome</keyword>
<evidence type="ECO:0000313" key="2">
    <source>
        <dbReference type="EMBL" id="QUJ75853.1"/>
    </source>
</evidence>
<dbReference type="EMBL" id="CP073581">
    <property type="protein sequence ID" value="QUJ75853.1"/>
    <property type="molecule type" value="Genomic_DNA"/>
</dbReference>